<evidence type="ECO:0000256" key="8">
    <source>
        <dbReference type="ARBA" id="ARBA00048679"/>
    </source>
</evidence>
<gene>
    <name evidence="10" type="ORF">I7I51_07370</name>
</gene>
<name>A0A8A1M0K4_AJECA</name>
<reference evidence="10" key="1">
    <citation type="submission" date="2021-01" db="EMBL/GenBank/DDBJ databases">
        <title>Chromosome-level genome assembly of a human fungal pathogen reveals clustering of transcriptionally co-regulated genes.</title>
        <authorList>
            <person name="Voorhies M."/>
            <person name="Cohen S."/>
            <person name="Shea T.P."/>
            <person name="Petrus S."/>
            <person name="Munoz J.F."/>
            <person name="Poplawski S."/>
            <person name="Goldman W.E."/>
            <person name="Michael T."/>
            <person name="Cuomo C.A."/>
            <person name="Sil A."/>
            <person name="Beyhan S."/>
        </authorList>
    </citation>
    <scope>NUCLEOTIDE SEQUENCE</scope>
    <source>
        <strain evidence="10">WU24</strain>
    </source>
</reference>
<dbReference type="AlphaFoldDB" id="A0A8A1M0K4"/>
<evidence type="ECO:0000256" key="4">
    <source>
        <dbReference type="ARBA" id="ARBA00022741"/>
    </source>
</evidence>
<proteinExistence type="predicted"/>
<accession>A0A8A1M0K4</accession>
<evidence type="ECO:0000256" key="5">
    <source>
        <dbReference type="ARBA" id="ARBA00022777"/>
    </source>
</evidence>
<dbReference type="EMBL" id="CP069109">
    <property type="protein sequence ID" value="QSS57952.1"/>
    <property type="molecule type" value="Genomic_DNA"/>
</dbReference>
<dbReference type="PANTHER" id="PTHR43895">
    <property type="entry name" value="CALCIUM/CALMODULIN-DEPENDENT PROTEIN KINASE KINASE-RELATED"/>
    <property type="match status" value="1"/>
</dbReference>
<dbReference type="OrthoDB" id="4062651at2759"/>
<dbReference type="Pfam" id="PF00069">
    <property type="entry name" value="Pkinase"/>
    <property type="match status" value="1"/>
</dbReference>
<dbReference type="GO" id="GO:0004674">
    <property type="term" value="F:protein serine/threonine kinase activity"/>
    <property type="evidence" value="ECO:0007669"/>
    <property type="project" value="UniProtKB-KW"/>
</dbReference>
<keyword evidence="4" id="KW-0547">Nucleotide-binding</keyword>
<evidence type="ECO:0000259" key="9">
    <source>
        <dbReference type="PROSITE" id="PS50011"/>
    </source>
</evidence>
<keyword evidence="3" id="KW-0808">Transferase</keyword>
<organism evidence="10 11">
    <name type="scientific">Ajellomyces capsulatus</name>
    <name type="common">Darling's disease fungus</name>
    <name type="synonym">Histoplasma capsulatum</name>
    <dbReference type="NCBI Taxonomy" id="5037"/>
    <lineage>
        <taxon>Eukaryota</taxon>
        <taxon>Fungi</taxon>
        <taxon>Dikarya</taxon>
        <taxon>Ascomycota</taxon>
        <taxon>Pezizomycotina</taxon>
        <taxon>Eurotiomycetes</taxon>
        <taxon>Eurotiomycetidae</taxon>
        <taxon>Onygenales</taxon>
        <taxon>Ajellomycetaceae</taxon>
        <taxon>Histoplasma</taxon>
    </lineage>
</organism>
<dbReference type="PANTHER" id="PTHR43895:SF32">
    <property type="entry name" value="SERINE_THREONINE-PROTEIN KINASE CHK1"/>
    <property type="match status" value="1"/>
</dbReference>
<keyword evidence="2" id="KW-0723">Serine/threonine-protein kinase</keyword>
<dbReference type="InterPro" id="IPR000719">
    <property type="entry name" value="Prot_kinase_dom"/>
</dbReference>
<evidence type="ECO:0000256" key="1">
    <source>
        <dbReference type="ARBA" id="ARBA00012513"/>
    </source>
</evidence>
<dbReference type="VEuPathDB" id="FungiDB:I7I51_07370"/>
<dbReference type="Gene3D" id="1.10.510.10">
    <property type="entry name" value="Transferase(Phosphotransferase) domain 1"/>
    <property type="match status" value="1"/>
</dbReference>
<evidence type="ECO:0000256" key="2">
    <source>
        <dbReference type="ARBA" id="ARBA00022527"/>
    </source>
</evidence>
<evidence type="ECO:0000313" key="10">
    <source>
        <dbReference type="EMBL" id="QSS57952.1"/>
    </source>
</evidence>
<sequence length="360" mass="41190">MYMQHISAVQIVDKSRQYRQRQKEMMTSETDSGGDGIVIQETFTGKNDNCEIRLFYNLTCFIILLKRPSSEPDKTIEGNLLQELDYAEDSTDEILFHRCLERIHDIAISTCKDIMVRLASLRPERRPETLEDRLHPLTIILQLVTLEGRLKAIQRDEPGLTKCPHFPVGLDLAHFHTNVRKIQASKLKIIQDLHFQKVIRVSGEFKTYIFKTGDTLELEREIQILKTVSERQLPRGINIPQLVGLVVSNNKVFGFLVCEIPGGEKVSKKNLVDISCDLIQTWIRQIGASIDFLHQIGLCWGDAKAENVLVDRYGNAWVIDFGGGFTDGWVAERLKETKAGDLQGFQQIKQFLGRQKHRAF</sequence>
<keyword evidence="5" id="KW-0418">Kinase</keyword>
<comment type="catalytic activity">
    <reaction evidence="8">
        <text>L-seryl-[protein] + ATP = O-phospho-L-seryl-[protein] + ADP + H(+)</text>
        <dbReference type="Rhea" id="RHEA:17989"/>
        <dbReference type="Rhea" id="RHEA-COMP:9863"/>
        <dbReference type="Rhea" id="RHEA-COMP:11604"/>
        <dbReference type="ChEBI" id="CHEBI:15378"/>
        <dbReference type="ChEBI" id="CHEBI:29999"/>
        <dbReference type="ChEBI" id="CHEBI:30616"/>
        <dbReference type="ChEBI" id="CHEBI:83421"/>
        <dbReference type="ChEBI" id="CHEBI:456216"/>
        <dbReference type="EC" id="2.7.11.1"/>
    </reaction>
</comment>
<dbReference type="PROSITE" id="PS50011">
    <property type="entry name" value="PROTEIN_KINASE_DOM"/>
    <property type="match status" value="1"/>
</dbReference>
<evidence type="ECO:0000256" key="3">
    <source>
        <dbReference type="ARBA" id="ARBA00022679"/>
    </source>
</evidence>
<dbReference type="SUPFAM" id="SSF56112">
    <property type="entry name" value="Protein kinase-like (PK-like)"/>
    <property type="match status" value="1"/>
</dbReference>
<keyword evidence="6" id="KW-0067">ATP-binding</keyword>
<dbReference type="GO" id="GO:0005524">
    <property type="term" value="F:ATP binding"/>
    <property type="evidence" value="ECO:0007669"/>
    <property type="project" value="UniProtKB-KW"/>
</dbReference>
<comment type="catalytic activity">
    <reaction evidence="7">
        <text>L-threonyl-[protein] + ATP = O-phospho-L-threonyl-[protein] + ADP + H(+)</text>
        <dbReference type="Rhea" id="RHEA:46608"/>
        <dbReference type="Rhea" id="RHEA-COMP:11060"/>
        <dbReference type="Rhea" id="RHEA-COMP:11605"/>
        <dbReference type="ChEBI" id="CHEBI:15378"/>
        <dbReference type="ChEBI" id="CHEBI:30013"/>
        <dbReference type="ChEBI" id="CHEBI:30616"/>
        <dbReference type="ChEBI" id="CHEBI:61977"/>
        <dbReference type="ChEBI" id="CHEBI:456216"/>
        <dbReference type="EC" id="2.7.11.1"/>
    </reaction>
</comment>
<evidence type="ECO:0000256" key="6">
    <source>
        <dbReference type="ARBA" id="ARBA00022840"/>
    </source>
</evidence>
<evidence type="ECO:0000313" key="11">
    <source>
        <dbReference type="Proteomes" id="UP000663671"/>
    </source>
</evidence>
<dbReference type="GO" id="GO:0007165">
    <property type="term" value="P:signal transduction"/>
    <property type="evidence" value="ECO:0007669"/>
    <property type="project" value="TreeGrafter"/>
</dbReference>
<feature type="domain" description="Protein kinase" evidence="9">
    <location>
        <begin position="139"/>
        <end position="360"/>
    </location>
</feature>
<dbReference type="InterPro" id="IPR011009">
    <property type="entry name" value="Kinase-like_dom_sf"/>
</dbReference>
<dbReference type="Proteomes" id="UP000663671">
    <property type="component" value="Chromosome 2"/>
</dbReference>
<evidence type="ECO:0000256" key="7">
    <source>
        <dbReference type="ARBA" id="ARBA00047899"/>
    </source>
</evidence>
<protein>
    <recommendedName>
        <fullName evidence="1">non-specific serine/threonine protein kinase</fullName>
        <ecNumber evidence="1">2.7.11.1</ecNumber>
    </recommendedName>
</protein>
<dbReference type="EC" id="2.7.11.1" evidence="1"/>